<evidence type="ECO:0000313" key="2">
    <source>
        <dbReference type="Proteomes" id="UP000602510"/>
    </source>
</evidence>
<name>A0A833WML0_PHYIN</name>
<evidence type="ECO:0000313" key="1">
    <source>
        <dbReference type="EMBL" id="KAF4031821.1"/>
    </source>
</evidence>
<accession>A0A833WML0</accession>
<sequence length="68" mass="7586">MRGFLLTYVGAIEGSAADSRLERSRKSPSLWLRTTITLEAAILDRVTDAARSKREMKSEIKFVSADVL</sequence>
<keyword evidence="2" id="KW-1185">Reference proteome</keyword>
<protein>
    <submittedName>
        <fullName evidence="1">Uncharacterized protein</fullName>
    </submittedName>
</protein>
<dbReference type="EMBL" id="WSZM01000536">
    <property type="protein sequence ID" value="KAF4031821.1"/>
    <property type="molecule type" value="Genomic_DNA"/>
</dbReference>
<gene>
    <name evidence="1" type="ORF">GN244_ATG16336</name>
</gene>
<proteinExistence type="predicted"/>
<reference evidence="1" key="1">
    <citation type="submission" date="2020-04" db="EMBL/GenBank/DDBJ databases">
        <title>Hybrid Assembly of Korean Phytophthora infestans isolates.</title>
        <authorList>
            <person name="Prokchorchik M."/>
            <person name="Lee Y."/>
            <person name="Seo J."/>
            <person name="Cho J.-H."/>
            <person name="Park Y.-E."/>
            <person name="Jang D.-C."/>
            <person name="Im J.-S."/>
            <person name="Choi J.-G."/>
            <person name="Park H.-J."/>
            <person name="Lee G.-B."/>
            <person name="Lee Y.-G."/>
            <person name="Hong S.-Y."/>
            <person name="Cho K."/>
            <person name="Sohn K.H."/>
        </authorList>
    </citation>
    <scope>NUCLEOTIDE SEQUENCE</scope>
    <source>
        <strain evidence="1">KR_1_A1</strain>
    </source>
</reference>
<dbReference type="AlphaFoldDB" id="A0A833WML0"/>
<dbReference type="Proteomes" id="UP000602510">
    <property type="component" value="Unassembled WGS sequence"/>
</dbReference>
<comment type="caution">
    <text evidence="1">The sequence shown here is derived from an EMBL/GenBank/DDBJ whole genome shotgun (WGS) entry which is preliminary data.</text>
</comment>
<organism evidence="1 2">
    <name type="scientific">Phytophthora infestans</name>
    <name type="common">Potato late blight agent</name>
    <name type="synonym">Botrytis infestans</name>
    <dbReference type="NCBI Taxonomy" id="4787"/>
    <lineage>
        <taxon>Eukaryota</taxon>
        <taxon>Sar</taxon>
        <taxon>Stramenopiles</taxon>
        <taxon>Oomycota</taxon>
        <taxon>Peronosporomycetes</taxon>
        <taxon>Peronosporales</taxon>
        <taxon>Peronosporaceae</taxon>
        <taxon>Phytophthora</taxon>
    </lineage>
</organism>